<keyword evidence="2" id="KW-1133">Transmembrane helix</keyword>
<name>A0A7G8BCY2_9BACT</name>
<keyword evidence="2" id="KW-0812">Transmembrane</keyword>
<proteinExistence type="predicted"/>
<dbReference type="GO" id="GO:0042834">
    <property type="term" value="F:peptidoglycan binding"/>
    <property type="evidence" value="ECO:0007669"/>
    <property type="project" value="InterPro"/>
</dbReference>
<dbReference type="AlphaFoldDB" id="A0A7G8BCY2"/>
<dbReference type="KEGG" id="adin:H7849_14650"/>
<dbReference type="Proteomes" id="UP000515312">
    <property type="component" value="Chromosome"/>
</dbReference>
<dbReference type="InterPro" id="IPR036680">
    <property type="entry name" value="SPOR-like_sf"/>
</dbReference>
<feature type="region of interest" description="Disordered" evidence="1">
    <location>
        <begin position="49"/>
        <end position="146"/>
    </location>
</feature>
<evidence type="ECO:0000259" key="3">
    <source>
        <dbReference type="PROSITE" id="PS51724"/>
    </source>
</evidence>
<reference evidence="4 5" key="1">
    <citation type="submission" date="2020-08" db="EMBL/GenBank/DDBJ databases">
        <title>Edaphobacter telluris sp. nov. and Acidobacterium dinghuensis sp. nov., two acidobacteria isolated from forest soil.</title>
        <authorList>
            <person name="Fu J."/>
            <person name="Qiu L."/>
        </authorList>
    </citation>
    <scope>NUCLEOTIDE SEQUENCE [LARGE SCALE GENOMIC DNA]</scope>
    <source>
        <strain evidence="4">4Y35</strain>
    </source>
</reference>
<dbReference type="InterPro" id="IPR007730">
    <property type="entry name" value="SPOR-like_dom"/>
</dbReference>
<keyword evidence="2" id="KW-0472">Membrane</keyword>
<feature type="domain" description="SPOR" evidence="3">
    <location>
        <begin position="148"/>
        <end position="223"/>
    </location>
</feature>
<dbReference type="PROSITE" id="PS51724">
    <property type="entry name" value="SPOR"/>
    <property type="match status" value="1"/>
</dbReference>
<dbReference type="Pfam" id="PF05036">
    <property type="entry name" value="SPOR"/>
    <property type="match status" value="1"/>
</dbReference>
<dbReference type="RefSeq" id="WP_186740275.1">
    <property type="nucleotide sequence ID" value="NZ_CP060394.1"/>
</dbReference>
<feature type="compositionally biased region" description="Polar residues" evidence="1">
    <location>
        <begin position="105"/>
        <end position="122"/>
    </location>
</feature>
<organism evidence="4 5">
    <name type="scientific">Alloacidobacterium dinghuense</name>
    <dbReference type="NCBI Taxonomy" id="2763107"/>
    <lineage>
        <taxon>Bacteria</taxon>
        <taxon>Pseudomonadati</taxon>
        <taxon>Acidobacteriota</taxon>
        <taxon>Terriglobia</taxon>
        <taxon>Terriglobales</taxon>
        <taxon>Acidobacteriaceae</taxon>
        <taxon>Alloacidobacterium</taxon>
    </lineage>
</organism>
<evidence type="ECO:0000256" key="2">
    <source>
        <dbReference type="SAM" id="Phobius"/>
    </source>
</evidence>
<protein>
    <submittedName>
        <fullName evidence="4">SPOR domain-containing protein</fullName>
    </submittedName>
</protein>
<accession>A0A7G8BCY2</accession>
<gene>
    <name evidence="4" type="ORF">H7849_14650</name>
</gene>
<evidence type="ECO:0000256" key="1">
    <source>
        <dbReference type="SAM" id="MobiDB-lite"/>
    </source>
</evidence>
<evidence type="ECO:0000313" key="4">
    <source>
        <dbReference type="EMBL" id="QNI30402.1"/>
    </source>
</evidence>
<keyword evidence="5" id="KW-1185">Reference proteome</keyword>
<dbReference type="SUPFAM" id="SSF110997">
    <property type="entry name" value="Sporulation related repeat"/>
    <property type="match status" value="1"/>
</dbReference>
<feature type="transmembrane region" description="Helical" evidence="2">
    <location>
        <begin position="20"/>
        <end position="42"/>
    </location>
</feature>
<evidence type="ECO:0000313" key="5">
    <source>
        <dbReference type="Proteomes" id="UP000515312"/>
    </source>
</evidence>
<sequence>MRRPIEREHEEVDSEITLSATTLLGIFFGLVLICGVFFGFGYSTGRRGNETPASTAPVAPDQNSAPAASHTPKPSAMQSLQAANSNSGAQDPNAITESLDEDSTPDNTPSQSSASEAKQTAVQAAGSRPAAPPPTVKPASLSTPVSMPVTGGSVMVQIAAVTRPEDANALASALRQHGYNVVVRNESQDSLLHVQVGPFASRDQAREMRSKLLADGYNAILKP</sequence>
<feature type="compositionally biased region" description="Polar residues" evidence="1">
    <location>
        <begin position="76"/>
        <end position="96"/>
    </location>
</feature>
<dbReference type="Gene3D" id="3.30.70.1070">
    <property type="entry name" value="Sporulation related repeat"/>
    <property type="match status" value="1"/>
</dbReference>
<dbReference type="EMBL" id="CP060394">
    <property type="protein sequence ID" value="QNI30402.1"/>
    <property type="molecule type" value="Genomic_DNA"/>
</dbReference>